<evidence type="ECO:0000313" key="4">
    <source>
        <dbReference type="Proteomes" id="UP000324479"/>
    </source>
</evidence>
<dbReference type="GO" id="GO:0016706">
    <property type="term" value="F:2-oxoglutarate-dependent dioxygenase activity"/>
    <property type="evidence" value="ECO:0007669"/>
    <property type="project" value="UniProtKB-ARBA"/>
</dbReference>
<gene>
    <name evidence="3" type="ORF">FYK55_08475</name>
</gene>
<protein>
    <submittedName>
        <fullName evidence="3">Phytanoyl-CoA dioxygenase family protein</fullName>
    </submittedName>
</protein>
<name>A0A5M6DAH1_9BACT</name>
<comment type="caution">
    <text evidence="3">The sequence shown here is derived from an EMBL/GenBank/DDBJ whole genome shotgun (WGS) entry which is preliminary data.</text>
</comment>
<dbReference type="GO" id="GO:0005506">
    <property type="term" value="F:iron ion binding"/>
    <property type="evidence" value="ECO:0007669"/>
    <property type="project" value="UniProtKB-ARBA"/>
</dbReference>
<dbReference type="Pfam" id="PF05721">
    <property type="entry name" value="PhyH"/>
    <property type="match status" value="1"/>
</dbReference>
<reference evidence="3 4" key="1">
    <citation type="submission" date="2019-08" db="EMBL/GenBank/DDBJ databases">
        <authorList>
            <person name="Dhanesh K."/>
            <person name="Kumar G."/>
            <person name="Sasikala C."/>
            <person name="Venkata Ramana C."/>
        </authorList>
    </citation>
    <scope>NUCLEOTIDE SEQUENCE [LARGE SCALE GENOMIC DNA]</scope>
    <source>
        <strain evidence="3 4">JC645</strain>
    </source>
</reference>
<dbReference type="PANTHER" id="PTHR20883:SF48">
    <property type="entry name" value="ECTOINE DIOXYGENASE"/>
    <property type="match status" value="1"/>
</dbReference>
<accession>A0A5M6DAH1</accession>
<dbReference type="Proteomes" id="UP000324479">
    <property type="component" value="Unassembled WGS sequence"/>
</dbReference>
<keyword evidence="4" id="KW-1185">Reference proteome</keyword>
<keyword evidence="3" id="KW-0223">Dioxygenase</keyword>
<sequence length="289" mass="31359">MAVTNLNGSTRKQLQDDGFAVLSGVVSADRCARLASQLNRILSQPAAGAIGENAKRIVGGRNLQSVWSGWKAILEHRSVGEVLNQELGASAALVRILFFDKPPGRSWNLALHRDLTIAVAQHHDPSAPYEHPTVKAGVPHVQADESLLRSMLTLRLHLDDMHPRNGPLVVVPGSHRDPSGDGPEVDAPGGRVLHGNRAAVSAADKPDRPLTTRSEPGSEVGREPRRAEIVEIACRAGDVFAMKPLLLHGSRVSAKDCADHRRVVHLEFAPVDAIQPPYRWYQADRIEIA</sequence>
<keyword evidence="3" id="KW-0560">Oxidoreductase</keyword>
<organism evidence="3 4">
    <name type="scientific">Roseiconus nitratireducens</name>
    <dbReference type="NCBI Taxonomy" id="2605748"/>
    <lineage>
        <taxon>Bacteria</taxon>
        <taxon>Pseudomonadati</taxon>
        <taxon>Planctomycetota</taxon>
        <taxon>Planctomycetia</taxon>
        <taxon>Pirellulales</taxon>
        <taxon>Pirellulaceae</taxon>
        <taxon>Roseiconus</taxon>
    </lineage>
</organism>
<dbReference type="Gene3D" id="2.60.120.620">
    <property type="entry name" value="q2cbj1_9rhob like domain"/>
    <property type="match status" value="1"/>
</dbReference>
<comment type="cofactor">
    <cofactor evidence="1">
        <name>Fe(2+)</name>
        <dbReference type="ChEBI" id="CHEBI:29033"/>
    </cofactor>
</comment>
<evidence type="ECO:0000256" key="2">
    <source>
        <dbReference type="SAM" id="MobiDB-lite"/>
    </source>
</evidence>
<dbReference type="EMBL" id="VWOX01000004">
    <property type="protein sequence ID" value="KAA5544373.1"/>
    <property type="molecule type" value="Genomic_DNA"/>
</dbReference>
<dbReference type="SUPFAM" id="SSF51197">
    <property type="entry name" value="Clavaminate synthase-like"/>
    <property type="match status" value="1"/>
</dbReference>
<dbReference type="InterPro" id="IPR008775">
    <property type="entry name" value="Phytyl_CoA_dOase-like"/>
</dbReference>
<evidence type="ECO:0000313" key="3">
    <source>
        <dbReference type="EMBL" id="KAA5544373.1"/>
    </source>
</evidence>
<proteinExistence type="predicted"/>
<feature type="region of interest" description="Disordered" evidence="2">
    <location>
        <begin position="171"/>
        <end position="224"/>
    </location>
</feature>
<dbReference type="AlphaFoldDB" id="A0A5M6DAH1"/>
<evidence type="ECO:0000256" key="1">
    <source>
        <dbReference type="ARBA" id="ARBA00001954"/>
    </source>
</evidence>
<dbReference type="PANTHER" id="PTHR20883">
    <property type="entry name" value="PHYTANOYL-COA DIOXYGENASE DOMAIN CONTAINING 1"/>
    <property type="match status" value="1"/>
</dbReference>